<protein>
    <recommendedName>
        <fullName evidence="4">Nucleoporin Nup133/Nup155-like C-terminal domain-containing protein</fullName>
    </recommendedName>
</protein>
<comment type="subcellular location">
    <subcellularLocation>
        <location evidence="1">Nucleus</location>
    </subcellularLocation>
</comment>
<feature type="domain" description="Nucleoporin Nup133/Nup155-like C-terminal" evidence="4">
    <location>
        <begin position="4"/>
        <end position="177"/>
    </location>
</feature>
<evidence type="ECO:0000313" key="5">
    <source>
        <dbReference type="EMBL" id="GFR52521.1"/>
    </source>
</evidence>
<dbReference type="Pfam" id="PF03177">
    <property type="entry name" value="Nucleoporin_C"/>
    <property type="match status" value="1"/>
</dbReference>
<dbReference type="InterPro" id="IPR042533">
    <property type="entry name" value="Nucleoporin_Nup155_C_1"/>
</dbReference>
<dbReference type="InterPro" id="IPR007187">
    <property type="entry name" value="Nucleoporin_Nup133/Nup155_C"/>
</dbReference>
<evidence type="ECO:0000259" key="4">
    <source>
        <dbReference type="Pfam" id="PF03177"/>
    </source>
</evidence>
<dbReference type="AlphaFoldDB" id="A0AAD3HTM4"/>
<dbReference type="Proteomes" id="UP001054857">
    <property type="component" value="Unassembled WGS sequence"/>
</dbReference>
<dbReference type="GO" id="GO:0017056">
    <property type="term" value="F:structural constituent of nuclear pore"/>
    <property type="evidence" value="ECO:0007669"/>
    <property type="project" value="InterPro"/>
</dbReference>
<sequence>RTYYQASALLKAAEAAPAGSEREATVRQAVSMLLRVPLVVHLESLTSQLANLKHYEGIVTVPLAAAAARDPEGLALRPEMGPACEMARQRRREAYGHIFAALRAVLGGGGEGGAGGSAAALTTAERTAFKSALLKAALASSDRFFMDELYGFLIGFGAAEELLSREAPGLEEYLVREGGLLPAVASS</sequence>
<evidence type="ECO:0000313" key="6">
    <source>
        <dbReference type="Proteomes" id="UP001054857"/>
    </source>
</evidence>
<evidence type="ECO:0000256" key="3">
    <source>
        <dbReference type="ARBA" id="ARBA00023242"/>
    </source>
</evidence>
<dbReference type="GO" id="GO:0006405">
    <property type="term" value="P:RNA export from nucleus"/>
    <property type="evidence" value="ECO:0007669"/>
    <property type="project" value="TreeGrafter"/>
</dbReference>
<keyword evidence="3" id="KW-0539">Nucleus</keyword>
<comment type="caution">
    <text evidence="5">The sequence shown here is derived from an EMBL/GenBank/DDBJ whole genome shotgun (WGS) entry which is preliminary data.</text>
</comment>
<reference evidence="5 6" key="1">
    <citation type="journal article" date="2021" name="Sci. Rep.">
        <title>Genome sequencing of the multicellular alga Astrephomene provides insights into convergent evolution of germ-soma differentiation.</title>
        <authorList>
            <person name="Yamashita S."/>
            <person name="Yamamoto K."/>
            <person name="Matsuzaki R."/>
            <person name="Suzuki S."/>
            <person name="Yamaguchi H."/>
            <person name="Hirooka S."/>
            <person name="Minakuchi Y."/>
            <person name="Miyagishima S."/>
            <person name="Kawachi M."/>
            <person name="Toyoda A."/>
            <person name="Nozaki H."/>
        </authorList>
    </citation>
    <scope>NUCLEOTIDE SEQUENCE [LARGE SCALE GENOMIC DNA]</scope>
    <source>
        <strain evidence="5 6">NIES-4017</strain>
    </source>
</reference>
<dbReference type="PANTHER" id="PTHR10350">
    <property type="entry name" value="NUCLEAR PORE COMPLEX PROTEIN NUP155"/>
    <property type="match status" value="1"/>
</dbReference>
<dbReference type="GO" id="GO:0044611">
    <property type="term" value="C:nuclear pore inner ring"/>
    <property type="evidence" value="ECO:0007669"/>
    <property type="project" value="TreeGrafter"/>
</dbReference>
<dbReference type="Gene3D" id="1.25.40.450">
    <property type="entry name" value="Nucleoporin, helical domain, N-terminal subdomain"/>
    <property type="match status" value="1"/>
</dbReference>
<dbReference type="GO" id="GO:0036228">
    <property type="term" value="P:protein localization to nuclear inner membrane"/>
    <property type="evidence" value="ECO:0007669"/>
    <property type="project" value="TreeGrafter"/>
</dbReference>
<dbReference type="InterPro" id="IPR004870">
    <property type="entry name" value="Nucleoporin_Nup155"/>
</dbReference>
<keyword evidence="6" id="KW-1185">Reference proteome</keyword>
<dbReference type="EMBL" id="BMAR01000066">
    <property type="protein sequence ID" value="GFR52521.1"/>
    <property type="molecule type" value="Genomic_DNA"/>
</dbReference>
<proteinExistence type="predicted"/>
<name>A0AAD3HTM4_9CHLO</name>
<gene>
    <name evidence="5" type="ORF">Agub_g15094</name>
</gene>
<keyword evidence="2" id="KW-0813">Transport</keyword>
<feature type="non-terminal residue" evidence="5">
    <location>
        <position position="1"/>
    </location>
</feature>
<accession>A0AAD3HTM4</accession>
<dbReference type="GO" id="GO:0006606">
    <property type="term" value="P:protein import into nucleus"/>
    <property type="evidence" value="ECO:0007669"/>
    <property type="project" value="TreeGrafter"/>
</dbReference>
<organism evidence="5 6">
    <name type="scientific">Astrephomene gubernaculifera</name>
    <dbReference type="NCBI Taxonomy" id="47775"/>
    <lineage>
        <taxon>Eukaryota</taxon>
        <taxon>Viridiplantae</taxon>
        <taxon>Chlorophyta</taxon>
        <taxon>core chlorophytes</taxon>
        <taxon>Chlorophyceae</taxon>
        <taxon>CS clade</taxon>
        <taxon>Chlamydomonadales</taxon>
        <taxon>Astrephomenaceae</taxon>
        <taxon>Astrephomene</taxon>
    </lineage>
</organism>
<dbReference type="GO" id="GO:0000972">
    <property type="term" value="P:transcription-dependent tethering of RNA polymerase II gene DNA at nuclear periphery"/>
    <property type="evidence" value="ECO:0007669"/>
    <property type="project" value="TreeGrafter"/>
</dbReference>
<evidence type="ECO:0000256" key="2">
    <source>
        <dbReference type="ARBA" id="ARBA00022448"/>
    </source>
</evidence>
<evidence type="ECO:0000256" key="1">
    <source>
        <dbReference type="ARBA" id="ARBA00004123"/>
    </source>
</evidence>
<dbReference type="PANTHER" id="PTHR10350:SF6">
    <property type="entry name" value="NUCLEAR PORE COMPLEX PROTEIN NUP155"/>
    <property type="match status" value="1"/>
</dbReference>
<feature type="non-terminal residue" evidence="5">
    <location>
        <position position="187"/>
    </location>
</feature>